<feature type="transmembrane region" description="Helical" evidence="1">
    <location>
        <begin position="166"/>
        <end position="197"/>
    </location>
</feature>
<proteinExistence type="predicted"/>
<dbReference type="OrthoDB" id="9781459at2"/>
<feature type="transmembrane region" description="Helical" evidence="1">
    <location>
        <begin position="79"/>
        <end position="112"/>
    </location>
</feature>
<keyword evidence="1" id="KW-0472">Membrane</keyword>
<dbReference type="AlphaFoldDB" id="M9M445"/>
<dbReference type="EMBL" id="BALG01000256">
    <property type="protein sequence ID" value="GAC43849.1"/>
    <property type="molecule type" value="Genomic_DNA"/>
</dbReference>
<dbReference type="RefSeq" id="WP_006287564.1">
    <property type="nucleotide sequence ID" value="NZ_BALG01000256.1"/>
</dbReference>
<evidence type="ECO:0000256" key="1">
    <source>
        <dbReference type="SAM" id="Phobius"/>
    </source>
</evidence>
<keyword evidence="1" id="KW-0812">Transmembrane</keyword>
<comment type="caution">
    <text evidence="2">The sequence shown here is derived from an EMBL/GenBank/DDBJ whole genome shotgun (WGS) entry which is preliminary data.</text>
</comment>
<feature type="transmembrane region" description="Helical" evidence="1">
    <location>
        <begin position="23"/>
        <end position="43"/>
    </location>
</feature>
<reference evidence="2 3" key="1">
    <citation type="submission" date="2012-10" db="EMBL/GenBank/DDBJ databases">
        <title>Draft Genome Sequence of Paenibacillus popilliae ATCC 14706T.</title>
        <authorList>
            <person name="Iiyama K."/>
            <person name="Mori K."/>
            <person name="Mon H."/>
            <person name="Chieda Y."/>
            <person name="Lee J.M."/>
            <person name="Kusakabe T."/>
            <person name="Tashiro K."/>
            <person name="Asano S."/>
            <person name="Yasunaga-Aoki C."/>
            <person name="Shimizu S."/>
        </authorList>
    </citation>
    <scope>NUCLEOTIDE SEQUENCE [LARGE SCALE GENOMIC DNA]</scope>
    <source>
        <strain evidence="2 3">ATCC 14706</strain>
    </source>
</reference>
<evidence type="ECO:0000313" key="3">
    <source>
        <dbReference type="Proteomes" id="UP000029453"/>
    </source>
</evidence>
<dbReference type="Proteomes" id="UP000029453">
    <property type="component" value="Unassembled WGS sequence"/>
</dbReference>
<gene>
    <name evidence="2" type="ORF">PPOP_3249</name>
</gene>
<accession>M9M445</accession>
<name>M9M445_PAEPP</name>
<dbReference type="InterPro" id="IPR011733">
    <property type="entry name" value="CHP02185_IM"/>
</dbReference>
<sequence>MQTQAQAHVKNVAEKNGWKIRDFVTLAIFNVVMIIVMTAAAMFAHPISYLLGGGVIALINGPIYMVMSNKIGKRGILFFSALITGLYFIAFGFVYFLITLAIVGLLCELVMWGRDTYRNPVRNAVGFGLFYAGYSFCGVVPLMFFKDQYVAILEQSYSPEQLAAMLYYYGTPSLVLIMCVVSFAGSCAGCLIGNALLKKHMKKARLV</sequence>
<organism evidence="2 3">
    <name type="scientific">Paenibacillus popilliae ATCC 14706</name>
    <dbReference type="NCBI Taxonomy" id="1212764"/>
    <lineage>
        <taxon>Bacteria</taxon>
        <taxon>Bacillati</taxon>
        <taxon>Bacillota</taxon>
        <taxon>Bacilli</taxon>
        <taxon>Bacillales</taxon>
        <taxon>Paenibacillaceae</taxon>
        <taxon>Paenibacillus</taxon>
    </lineage>
</organism>
<feature type="transmembrane region" description="Helical" evidence="1">
    <location>
        <begin position="124"/>
        <end position="145"/>
    </location>
</feature>
<keyword evidence="3" id="KW-1185">Reference proteome</keyword>
<dbReference type="Pfam" id="PF09605">
    <property type="entry name" value="Trep_Strep"/>
    <property type="match status" value="1"/>
</dbReference>
<evidence type="ECO:0000313" key="2">
    <source>
        <dbReference type="EMBL" id="GAC43849.1"/>
    </source>
</evidence>
<protein>
    <submittedName>
        <fullName evidence="2">Uncharacterized protein</fullName>
    </submittedName>
</protein>
<dbReference type="NCBIfam" id="TIGR02185">
    <property type="entry name" value="Trep_Strep"/>
    <property type="match status" value="1"/>
</dbReference>
<keyword evidence="1" id="KW-1133">Transmembrane helix</keyword>